<organism evidence="1 2">
    <name type="scientific">Bradyrhizobium jicamae</name>
    <dbReference type="NCBI Taxonomy" id="280332"/>
    <lineage>
        <taxon>Bacteria</taxon>
        <taxon>Pseudomonadati</taxon>
        <taxon>Pseudomonadota</taxon>
        <taxon>Alphaproteobacteria</taxon>
        <taxon>Hyphomicrobiales</taxon>
        <taxon>Nitrobacteraceae</taxon>
        <taxon>Bradyrhizobium</taxon>
    </lineage>
</organism>
<reference evidence="1 2" key="1">
    <citation type="submission" date="2014-03" db="EMBL/GenBank/DDBJ databases">
        <title>Bradyrhizobium valentinum sp. nov., isolated from effective nodules of Lupinus mariae-josephae, a lupine endemic of basic-lime soils in Eastern Spain.</title>
        <authorList>
            <person name="Duran D."/>
            <person name="Rey L."/>
            <person name="Navarro A."/>
            <person name="Busquets A."/>
            <person name="Imperial J."/>
            <person name="Ruiz-Argueso T."/>
        </authorList>
    </citation>
    <scope>NUCLEOTIDE SEQUENCE [LARGE SCALE GENOMIC DNA]</scope>
    <source>
        <strain evidence="1 2">PAC68</strain>
    </source>
</reference>
<sequence>MTDLVDDDLDTEILKARMLGISNRAIARRYRITAREVDLALERALPQIDNLTRVAAIKVELARLDQLIQPFFLKAMQGDSVAANILIRLSERRSELLGLNSPLRIDATLVETYDDPSSVDEMEAAIARLVGKPAQPN</sequence>
<evidence type="ECO:0000313" key="1">
    <source>
        <dbReference type="EMBL" id="KRR14600.1"/>
    </source>
</evidence>
<proteinExistence type="predicted"/>
<comment type="caution">
    <text evidence="1">The sequence shown here is derived from an EMBL/GenBank/DDBJ whole genome shotgun (WGS) entry which is preliminary data.</text>
</comment>
<dbReference type="EMBL" id="LLXZ01000012">
    <property type="protein sequence ID" value="KRR14600.1"/>
    <property type="molecule type" value="Genomic_DNA"/>
</dbReference>
<gene>
    <name evidence="1" type="ORF">CQ12_10745</name>
</gene>
<keyword evidence="2" id="KW-1185">Reference proteome</keyword>
<evidence type="ECO:0000313" key="2">
    <source>
        <dbReference type="Proteomes" id="UP000050863"/>
    </source>
</evidence>
<protein>
    <submittedName>
        <fullName evidence="1">Uncharacterized protein</fullName>
    </submittedName>
</protein>
<name>A0A0R3M3D1_9BRAD</name>
<dbReference type="Proteomes" id="UP000050863">
    <property type="component" value="Unassembled WGS sequence"/>
</dbReference>
<dbReference type="STRING" id="280332.CQ12_10745"/>
<dbReference type="AlphaFoldDB" id="A0A0R3M3D1"/>
<accession>A0A0R3M3D1</accession>